<evidence type="ECO:0000313" key="17">
    <source>
        <dbReference type="Proteomes" id="UP000553442"/>
    </source>
</evidence>
<dbReference type="GO" id="GO:0008686">
    <property type="term" value="F:3,4-dihydroxy-2-butanone-4-phosphate synthase activity"/>
    <property type="evidence" value="ECO:0007669"/>
    <property type="project" value="UniProtKB-UniRule"/>
</dbReference>
<dbReference type="InterPro" id="IPR017945">
    <property type="entry name" value="DHBP_synth_RibB-like_a/b_dom"/>
</dbReference>
<comment type="caution">
    <text evidence="16">The sequence shown here is derived from an EMBL/GenBank/DDBJ whole genome shotgun (WGS) entry which is preliminary data.</text>
</comment>
<dbReference type="Pfam" id="PF00925">
    <property type="entry name" value="GTP_cyclohydro2"/>
    <property type="match status" value="1"/>
</dbReference>
<dbReference type="HAMAP" id="MF_00180">
    <property type="entry name" value="RibB"/>
    <property type="match status" value="1"/>
</dbReference>
<evidence type="ECO:0000256" key="13">
    <source>
        <dbReference type="ARBA" id="ARBA00023239"/>
    </source>
</evidence>
<evidence type="ECO:0000256" key="2">
    <source>
        <dbReference type="ARBA" id="ARBA00001936"/>
    </source>
</evidence>
<dbReference type="PANTHER" id="PTHR21327">
    <property type="entry name" value="GTP CYCLOHYDROLASE II-RELATED"/>
    <property type="match status" value="1"/>
</dbReference>
<dbReference type="GO" id="GO:0003935">
    <property type="term" value="F:GTP cyclohydrolase II activity"/>
    <property type="evidence" value="ECO:0007669"/>
    <property type="project" value="TreeGrafter"/>
</dbReference>
<evidence type="ECO:0000256" key="6">
    <source>
        <dbReference type="ARBA" id="ARBA00008976"/>
    </source>
</evidence>
<keyword evidence="17" id="KW-1185">Reference proteome</keyword>
<evidence type="ECO:0000259" key="15">
    <source>
        <dbReference type="Pfam" id="PF00925"/>
    </source>
</evidence>
<gene>
    <name evidence="14" type="primary">ribB</name>
    <name evidence="16" type="ORF">BDK63_003295</name>
</gene>
<accession>A0A7W5K5M2</accession>
<dbReference type="Pfam" id="PF00926">
    <property type="entry name" value="DHBP_synthase"/>
    <property type="match status" value="1"/>
</dbReference>
<dbReference type="AlphaFoldDB" id="A0A7W5K5M2"/>
<evidence type="ECO:0000256" key="11">
    <source>
        <dbReference type="ARBA" id="ARBA00022842"/>
    </source>
</evidence>
<dbReference type="PANTHER" id="PTHR21327:SF34">
    <property type="entry name" value="3,4-DIHYDROXY-2-BUTANONE 4-PHOSPHATE SYNTHASE"/>
    <property type="match status" value="1"/>
</dbReference>
<evidence type="ECO:0000256" key="3">
    <source>
        <dbReference type="ARBA" id="ARBA00002284"/>
    </source>
</evidence>
<feature type="domain" description="GTP cyclohydrolase II" evidence="15">
    <location>
        <begin position="216"/>
        <end position="374"/>
    </location>
</feature>
<dbReference type="FunFam" id="3.90.870.10:FF:000001">
    <property type="entry name" value="Riboflavin biosynthesis protein RibBA"/>
    <property type="match status" value="1"/>
</dbReference>
<dbReference type="GO" id="GO:0030145">
    <property type="term" value="F:manganese ion binding"/>
    <property type="evidence" value="ECO:0007669"/>
    <property type="project" value="UniProtKB-UniRule"/>
</dbReference>
<dbReference type="InterPro" id="IPR032677">
    <property type="entry name" value="GTP_cyclohydro_II"/>
</dbReference>
<dbReference type="Gene3D" id="3.90.870.10">
    <property type="entry name" value="DHBP synthase"/>
    <property type="match status" value="1"/>
</dbReference>
<dbReference type="SUPFAM" id="SSF55821">
    <property type="entry name" value="YrdC/RibB"/>
    <property type="match status" value="1"/>
</dbReference>
<dbReference type="InterPro" id="IPR000422">
    <property type="entry name" value="DHBP_synthase_RibB"/>
</dbReference>
<evidence type="ECO:0000256" key="10">
    <source>
        <dbReference type="ARBA" id="ARBA00022723"/>
    </source>
</evidence>
<feature type="binding site" evidence="14">
    <location>
        <position position="38"/>
    </location>
    <ligand>
        <name>D-ribulose 5-phosphate</name>
        <dbReference type="ChEBI" id="CHEBI:58121"/>
    </ligand>
</feature>
<feature type="binding site" evidence="14">
    <location>
        <position position="34"/>
    </location>
    <ligand>
        <name>Mg(2+)</name>
        <dbReference type="ChEBI" id="CHEBI:18420"/>
        <label>1</label>
    </ligand>
</feature>
<dbReference type="PIRSF" id="PIRSF001259">
    <property type="entry name" value="RibA"/>
    <property type="match status" value="1"/>
</dbReference>
<keyword evidence="9 14" id="KW-0686">Riboflavin biosynthesis</keyword>
<feature type="binding site" evidence="14">
    <location>
        <position position="149"/>
    </location>
    <ligand>
        <name>Mg(2+)</name>
        <dbReference type="ChEBI" id="CHEBI:18420"/>
        <label>2</label>
    </ligand>
</feature>
<evidence type="ECO:0000256" key="12">
    <source>
        <dbReference type="ARBA" id="ARBA00023211"/>
    </source>
</evidence>
<dbReference type="Gene3D" id="3.40.50.10990">
    <property type="entry name" value="GTP cyclohydrolase II"/>
    <property type="match status" value="1"/>
</dbReference>
<evidence type="ECO:0000256" key="9">
    <source>
        <dbReference type="ARBA" id="ARBA00022619"/>
    </source>
</evidence>
<feature type="site" description="Essential for catalytic activity" evidence="14">
    <location>
        <position position="132"/>
    </location>
</feature>
<keyword evidence="11 14" id="KW-0460">Magnesium</keyword>
<dbReference type="GO" id="GO:0000287">
    <property type="term" value="F:magnesium ion binding"/>
    <property type="evidence" value="ECO:0007669"/>
    <property type="project" value="UniProtKB-UniRule"/>
</dbReference>
<dbReference type="SUPFAM" id="SSF142695">
    <property type="entry name" value="RibA-like"/>
    <property type="match status" value="1"/>
</dbReference>
<dbReference type="NCBIfam" id="TIGR00506">
    <property type="entry name" value="ribB"/>
    <property type="match status" value="1"/>
</dbReference>
<keyword evidence="10 14" id="KW-0479">Metal-binding</keyword>
<feature type="binding site" evidence="14">
    <location>
        <position position="34"/>
    </location>
    <ligand>
        <name>Mg(2+)</name>
        <dbReference type="ChEBI" id="CHEBI:18420"/>
        <label>2</label>
    </ligand>
</feature>
<protein>
    <recommendedName>
        <fullName evidence="8 14">3,4-dihydroxy-2-butanone 4-phosphate synthase</fullName>
        <shortName evidence="14">DHBP synthase</shortName>
        <ecNumber evidence="7 14">4.1.99.12</ecNumber>
    </recommendedName>
</protein>
<feature type="site" description="Essential for catalytic activity" evidence="14">
    <location>
        <position position="170"/>
    </location>
</feature>
<name>A0A7W5K5M2_9GAMM</name>
<evidence type="ECO:0000256" key="4">
    <source>
        <dbReference type="ARBA" id="ARBA00004904"/>
    </source>
</evidence>
<dbReference type="EMBL" id="JACHZF010000031">
    <property type="protein sequence ID" value="MBB3332401.1"/>
    <property type="molecule type" value="Genomic_DNA"/>
</dbReference>
<dbReference type="Proteomes" id="UP000553442">
    <property type="component" value="Unassembled WGS sequence"/>
</dbReference>
<proteinExistence type="inferred from homology"/>
<dbReference type="GO" id="GO:0005829">
    <property type="term" value="C:cytosol"/>
    <property type="evidence" value="ECO:0007669"/>
    <property type="project" value="TreeGrafter"/>
</dbReference>
<organism evidence="16 17">
    <name type="scientific">Halomonas campaniensis</name>
    <dbReference type="NCBI Taxonomy" id="213554"/>
    <lineage>
        <taxon>Bacteria</taxon>
        <taxon>Pseudomonadati</taxon>
        <taxon>Pseudomonadota</taxon>
        <taxon>Gammaproteobacteria</taxon>
        <taxon>Oceanospirillales</taxon>
        <taxon>Halomonadaceae</taxon>
        <taxon>Halomonas</taxon>
    </lineage>
</organism>
<dbReference type="InterPro" id="IPR036144">
    <property type="entry name" value="RibA-like_sf"/>
</dbReference>
<evidence type="ECO:0000256" key="8">
    <source>
        <dbReference type="ARBA" id="ARBA00018836"/>
    </source>
</evidence>
<comment type="cofactor">
    <cofactor evidence="14">
        <name>Mg(2+)</name>
        <dbReference type="ChEBI" id="CHEBI:18420"/>
    </cofactor>
    <cofactor evidence="14">
        <name>Mn(2+)</name>
        <dbReference type="ChEBI" id="CHEBI:29035"/>
    </cofactor>
    <text evidence="14">Binds 2 divalent metal cations per subunit. Magnesium or manganese.</text>
</comment>
<comment type="cofactor">
    <cofactor evidence="2">
        <name>Mn(2+)</name>
        <dbReference type="ChEBI" id="CHEBI:29035"/>
    </cofactor>
</comment>
<evidence type="ECO:0000256" key="7">
    <source>
        <dbReference type="ARBA" id="ARBA00012153"/>
    </source>
</evidence>
<evidence type="ECO:0000313" key="16">
    <source>
        <dbReference type="EMBL" id="MBB3332401.1"/>
    </source>
</evidence>
<dbReference type="RefSeq" id="WP_183333904.1">
    <property type="nucleotide sequence ID" value="NZ_JACHZF010000031.1"/>
</dbReference>
<feature type="binding site" evidence="14">
    <location>
        <begin position="146"/>
        <end position="150"/>
    </location>
    <ligand>
        <name>D-ribulose 5-phosphate</name>
        <dbReference type="ChEBI" id="CHEBI:58121"/>
    </ligand>
</feature>
<evidence type="ECO:0000256" key="14">
    <source>
        <dbReference type="HAMAP-Rule" id="MF_00180"/>
    </source>
</evidence>
<evidence type="ECO:0000256" key="1">
    <source>
        <dbReference type="ARBA" id="ARBA00000141"/>
    </source>
</evidence>
<keyword evidence="16" id="KW-0378">Hydrolase</keyword>
<comment type="subunit">
    <text evidence="14">Homodimer.</text>
</comment>
<comment type="catalytic activity">
    <reaction evidence="1 14">
        <text>D-ribulose 5-phosphate = (2S)-2-hydroxy-3-oxobutyl phosphate + formate + H(+)</text>
        <dbReference type="Rhea" id="RHEA:18457"/>
        <dbReference type="ChEBI" id="CHEBI:15378"/>
        <dbReference type="ChEBI" id="CHEBI:15740"/>
        <dbReference type="ChEBI" id="CHEBI:58121"/>
        <dbReference type="ChEBI" id="CHEBI:58830"/>
        <dbReference type="EC" id="4.1.99.12"/>
    </reaction>
</comment>
<dbReference type="UniPathway" id="UPA00275">
    <property type="reaction ID" value="UER00399"/>
</dbReference>
<sequence length="392" mass="42859">MVNATAGGLAPIEELIEDIRQGKMVILMDDEDRENEGDLIMAAEKVQAEHINFMARHGRGLICLPMTRERCERLNLPLMVTDNGSGFATKFTVSIEAADGVTTGISAADRARTVQAAAARDARAEDIVQPGHIFPLMAEPGGVLRRAGHTEASCDLAALAGFEPSGVICEIMNDDGSMARRPELERFAAEHGLKMGTIADLIHYRIHNEQTVEHVEATPVQTAFGELTLHVFRDSIQGAHHLALVKGRPSPETPTTVRVHLADAMRDLLSLQKGDSAQWNAHRAIAEVARSERGVFVLLDDGRPRQDLRDYLDTFLERRRAPRNSASDGAGNYLTIGTGSQILRHLNVSKMRLLSSPWKFSALSGFDLEVVERLSPEDVASADAAEAEHRVD</sequence>
<comment type="function">
    <text evidence="3 14">Catalyzes the conversion of D-ribulose 5-phosphate to formate and 3,4-dihydroxy-2-butanone 4-phosphate.</text>
</comment>
<comment type="similarity">
    <text evidence="6">In the C-terminal section; belongs to the GTP cyclohydrolase II family.</text>
</comment>
<keyword evidence="13 14" id="KW-0456">Lyase</keyword>
<dbReference type="EC" id="4.1.99.12" evidence="7 14"/>
<feature type="binding site" evidence="14">
    <location>
        <begin position="33"/>
        <end position="34"/>
    </location>
    <ligand>
        <name>D-ribulose 5-phosphate</name>
        <dbReference type="ChEBI" id="CHEBI:58121"/>
    </ligand>
</feature>
<reference evidence="16 17" key="1">
    <citation type="submission" date="2020-08" db="EMBL/GenBank/DDBJ databases">
        <title>Genomic Encyclopedia of Archaeal and Bacterial Type Strains, Phase II (KMG-II): from individual species to whole genera.</title>
        <authorList>
            <person name="Goeker M."/>
        </authorList>
    </citation>
    <scope>NUCLEOTIDE SEQUENCE [LARGE SCALE GENOMIC DNA]</scope>
    <source>
        <strain evidence="16 17">5AG</strain>
    </source>
</reference>
<comment type="similarity">
    <text evidence="14">Belongs to the DHBP synthase family.</text>
</comment>
<evidence type="ECO:0000256" key="5">
    <source>
        <dbReference type="ARBA" id="ARBA00005520"/>
    </source>
</evidence>
<comment type="pathway">
    <text evidence="4 14">Cofactor biosynthesis; riboflavin biosynthesis; 2-hydroxy-3-oxobutyl phosphate from D-ribulose 5-phosphate: step 1/1.</text>
</comment>
<dbReference type="GO" id="GO:0009231">
    <property type="term" value="P:riboflavin biosynthetic process"/>
    <property type="evidence" value="ECO:0007669"/>
    <property type="project" value="UniProtKB-UniRule"/>
</dbReference>
<dbReference type="NCBIfam" id="NF010626">
    <property type="entry name" value="PRK14019.1"/>
    <property type="match status" value="1"/>
</dbReference>
<keyword evidence="12 14" id="KW-0464">Manganese</keyword>
<comment type="similarity">
    <text evidence="5">In the N-terminal section; belongs to the DHBP synthase family.</text>
</comment>